<evidence type="ECO:0000256" key="1">
    <source>
        <dbReference type="ARBA" id="ARBA00006464"/>
    </source>
</evidence>
<keyword evidence="2" id="KW-0472">Membrane</keyword>
<keyword evidence="2" id="KW-0812">Transmembrane</keyword>
<keyword evidence="4" id="KW-0808">Transferase</keyword>
<keyword evidence="2" id="KW-1133">Transmembrane helix</keyword>
<dbReference type="eggNOG" id="COG2148">
    <property type="taxonomic scope" value="Bacteria"/>
</dbReference>
<evidence type="ECO:0000256" key="2">
    <source>
        <dbReference type="SAM" id="Phobius"/>
    </source>
</evidence>
<dbReference type="Proteomes" id="UP000010798">
    <property type="component" value="Chromosome"/>
</dbReference>
<comment type="similarity">
    <text evidence="1">Belongs to the bacterial sugar transferase family.</text>
</comment>
<dbReference type="EMBL" id="CP003364">
    <property type="protein sequence ID" value="AGA29477.1"/>
    <property type="molecule type" value="Genomic_DNA"/>
</dbReference>
<proteinExistence type="inferred from homology"/>
<gene>
    <name evidence="4" type="ordered locus">Sinac_5327</name>
</gene>
<organism evidence="4 5">
    <name type="scientific">Singulisphaera acidiphila (strain ATCC BAA-1392 / DSM 18658 / VKM B-2454 / MOB10)</name>
    <dbReference type="NCBI Taxonomy" id="886293"/>
    <lineage>
        <taxon>Bacteria</taxon>
        <taxon>Pseudomonadati</taxon>
        <taxon>Planctomycetota</taxon>
        <taxon>Planctomycetia</taxon>
        <taxon>Isosphaerales</taxon>
        <taxon>Isosphaeraceae</taxon>
        <taxon>Singulisphaera</taxon>
    </lineage>
</organism>
<reference evidence="4 5" key="1">
    <citation type="submission" date="2012-02" db="EMBL/GenBank/DDBJ databases">
        <title>Complete sequence of chromosome of Singulisphaera acidiphila DSM 18658.</title>
        <authorList>
            <consortium name="US DOE Joint Genome Institute (JGI-PGF)"/>
            <person name="Lucas S."/>
            <person name="Copeland A."/>
            <person name="Lapidus A."/>
            <person name="Glavina del Rio T."/>
            <person name="Dalin E."/>
            <person name="Tice H."/>
            <person name="Bruce D."/>
            <person name="Goodwin L."/>
            <person name="Pitluck S."/>
            <person name="Peters L."/>
            <person name="Ovchinnikova G."/>
            <person name="Chertkov O."/>
            <person name="Kyrpides N."/>
            <person name="Mavromatis K."/>
            <person name="Ivanova N."/>
            <person name="Brettin T."/>
            <person name="Detter J.C."/>
            <person name="Han C."/>
            <person name="Larimer F."/>
            <person name="Land M."/>
            <person name="Hauser L."/>
            <person name="Markowitz V."/>
            <person name="Cheng J.-F."/>
            <person name="Hugenholtz P."/>
            <person name="Woyke T."/>
            <person name="Wu D."/>
            <person name="Tindall B."/>
            <person name="Pomrenke H."/>
            <person name="Brambilla E."/>
            <person name="Klenk H.-P."/>
            <person name="Eisen J.A."/>
        </authorList>
    </citation>
    <scope>NUCLEOTIDE SEQUENCE [LARGE SCALE GENOMIC DNA]</scope>
    <source>
        <strain evidence="5">ATCC BAA-1392 / DSM 18658 / VKM B-2454 / MOB10</strain>
    </source>
</reference>
<evidence type="ECO:0000259" key="3">
    <source>
        <dbReference type="Pfam" id="PF02397"/>
    </source>
</evidence>
<dbReference type="STRING" id="886293.Sinac_5327"/>
<sequence length="211" mass="24260">MCKPSSVHPSVNAPLKRLIDLTASWLGLIVLAPLFVCVSLAIYLKLGRPVLFRQTRAGYRARPFTIYKFRTMANLRHADSESLSDAEPIMGLGRFLRQTSIDELPQLWNVIRGDLSLVGPRPQILRHLTLDNAEQAHRHEVRPGMTGWAQVNGRNAISWEEKFRRDSWYVDHWSHWLDMKIIMLTIITVIRCDGIEEKNLMAAVQEVNDQH</sequence>
<dbReference type="RefSeq" id="WP_015248580.1">
    <property type="nucleotide sequence ID" value="NC_019892.1"/>
</dbReference>
<name>L0DJP5_SINAD</name>
<dbReference type="HOGENOM" id="CLU_024920_1_4_0"/>
<dbReference type="GO" id="GO:0016780">
    <property type="term" value="F:phosphotransferase activity, for other substituted phosphate groups"/>
    <property type="evidence" value="ECO:0007669"/>
    <property type="project" value="TreeGrafter"/>
</dbReference>
<dbReference type="InterPro" id="IPR003362">
    <property type="entry name" value="Bact_transf"/>
</dbReference>
<dbReference type="KEGG" id="saci:Sinac_5327"/>
<dbReference type="OrthoDB" id="9766874at2"/>
<feature type="transmembrane region" description="Helical" evidence="2">
    <location>
        <begin position="25"/>
        <end position="46"/>
    </location>
</feature>
<evidence type="ECO:0000313" key="5">
    <source>
        <dbReference type="Proteomes" id="UP000010798"/>
    </source>
</evidence>
<dbReference type="Pfam" id="PF02397">
    <property type="entry name" value="Bac_transf"/>
    <property type="match status" value="1"/>
</dbReference>
<feature type="domain" description="Bacterial sugar transferase" evidence="3">
    <location>
        <begin position="16"/>
        <end position="190"/>
    </location>
</feature>
<protein>
    <submittedName>
        <fullName evidence="4">Glycosyl transferase possibly involved in lipopolysaccharide synthesis</fullName>
    </submittedName>
</protein>
<dbReference type="AlphaFoldDB" id="L0DJP5"/>
<accession>L0DJP5</accession>
<evidence type="ECO:0000313" key="4">
    <source>
        <dbReference type="EMBL" id="AGA29477.1"/>
    </source>
</evidence>
<keyword evidence="5" id="KW-1185">Reference proteome</keyword>
<dbReference type="PANTHER" id="PTHR30576">
    <property type="entry name" value="COLANIC BIOSYNTHESIS UDP-GLUCOSE LIPID CARRIER TRANSFERASE"/>
    <property type="match status" value="1"/>
</dbReference>
<dbReference type="PANTHER" id="PTHR30576:SF8">
    <property type="entry name" value="UNDECAPRENYL-PHOSPHATE GALACTOSE PHOSPHOTRANSFERASE"/>
    <property type="match status" value="1"/>
</dbReference>